<protein>
    <submittedName>
        <fullName evidence="1">Uncharacterized protein</fullName>
    </submittedName>
</protein>
<dbReference type="Proteomes" id="UP000279089">
    <property type="component" value="Unassembled WGS sequence"/>
</dbReference>
<accession>A0A3N4M7M5</accession>
<evidence type="ECO:0000313" key="2">
    <source>
        <dbReference type="Proteomes" id="UP000279089"/>
    </source>
</evidence>
<evidence type="ECO:0000313" key="1">
    <source>
        <dbReference type="EMBL" id="RPD39288.1"/>
    </source>
</evidence>
<comment type="caution">
    <text evidence="1">The sequence shown here is derived from an EMBL/GenBank/DDBJ whole genome shotgun (WGS) entry which is preliminary data.</text>
</comment>
<proteinExistence type="predicted"/>
<dbReference type="AlphaFoldDB" id="A0A3N4M7M5"/>
<reference evidence="2" key="1">
    <citation type="submission" date="2018-11" db="EMBL/GenBank/DDBJ databases">
        <title>Chitinophaga lutea sp.nov., isolate from arsenic contaminated soil.</title>
        <authorList>
            <person name="Zong Y."/>
        </authorList>
    </citation>
    <scope>NUCLEOTIDE SEQUENCE [LARGE SCALE GENOMIC DNA]</scope>
    <source>
        <strain evidence="2">YLT18</strain>
    </source>
</reference>
<sequence>MHSKYADYFLQRVKFFDFLLNKKYFLNFFNKVGIKYPNQRAGTAIGRFVSFRVEKHDSGLYP</sequence>
<organism evidence="1 2">
    <name type="scientific">Chitinophaga barathri</name>
    <dbReference type="NCBI Taxonomy" id="1647451"/>
    <lineage>
        <taxon>Bacteria</taxon>
        <taxon>Pseudomonadati</taxon>
        <taxon>Bacteroidota</taxon>
        <taxon>Chitinophagia</taxon>
        <taxon>Chitinophagales</taxon>
        <taxon>Chitinophagaceae</taxon>
        <taxon>Chitinophaga</taxon>
    </lineage>
</organism>
<gene>
    <name evidence="1" type="ORF">EG028_19360</name>
</gene>
<dbReference type="EMBL" id="RMBX01000011">
    <property type="protein sequence ID" value="RPD39288.1"/>
    <property type="molecule type" value="Genomic_DNA"/>
</dbReference>
<keyword evidence="2" id="KW-1185">Reference proteome</keyword>
<name>A0A3N4M7M5_9BACT</name>